<evidence type="ECO:0000313" key="2">
    <source>
        <dbReference type="Proteomes" id="UP000242146"/>
    </source>
</evidence>
<protein>
    <submittedName>
        <fullName evidence="1">Uncharacterized protein</fullName>
    </submittedName>
</protein>
<dbReference type="OrthoDB" id="5593063at2759"/>
<gene>
    <name evidence="1" type="ORF">DM01DRAFT_1334790</name>
</gene>
<keyword evidence="2" id="KW-1185">Reference proteome</keyword>
<dbReference type="STRING" id="101127.A0A1X2GL35"/>
<accession>A0A1X2GL35</accession>
<evidence type="ECO:0000313" key="1">
    <source>
        <dbReference type="EMBL" id="ORX56317.1"/>
    </source>
</evidence>
<dbReference type="EMBL" id="MCGT01000010">
    <property type="protein sequence ID" value="ORX56317.1"/>
    <property type="molecule type" value="Genomic_DNA"/>
</dbReference>
<sequence>MSLAILNPQDELNHRQVNVPNDNHRRQIIKKKVIAIGKMSRHYNVLKDHPDLVAELKAFNGGKLPFGVLAQGEQGLLNAIANFKAKQSPLKTMLGLEQKDRLSQNEIVATPNTKPREGQV</sequence>
<proteinExistence type="predicted"/>
<reference evidence="1 2" key="1">
    <citation type="submission" date="2016-07" db="EMBL/GenBank/DDBJ databases">
        <title>Pervasive Adenine N6-methylation of Active Genes in Fungi.</title>
        <authorList>
            <consortium name="DOE Joint Genome Institute"/>
            <person name="Mondo S.J."/>
            <person name="Dannebaum R.O."/>
            <person name="Kuo R.C."/>
            <person name="Labutti K."/>
            <person name="Haridas S."/>
            <person name="Kuo A."/>
            <person name="Salamov A."/>
            <person name="Ahrendt S.R."/>
            <person name="Lipzen A."/>
            <person name="Sullivan W."/>
            <person name="Andreopoulos W.B."/>
            <person name="Clum A."/>
            <person name="Lindquist E."/>
            <person name="Daum C."/>
            <person name="Ramamoorthy G.K."/>
            <person name="Gryganskyi A."/>
            <person name="Culley D."/>
            <person name="Magnuson J.K."/>
            <person name="James T.Y."/>
            <person name="O'Malley M.A."/>
            <person name="Stajich J.E."/>
            <person name="Spatafora J.W."/>
            <person name="Visel A."/>
            <person name="Grigoriev I.V."/>
        </authorList>
    </citation>
    <scope>NUCLEOTIDE SEQUENCE [LARGE SCALE GENOMIC DNA]</scope>
    <source>
        <strain evidence="1 2">NRRL 3301</strain>
    </source>
</reference>
<dbReference type="Proteomes" id="UP000242146">
    <property type="component" value="Unassembled WGS sequence"/>
</dbReference>
<dbReference type="AlphaFoldDB" id="A0A1X2GL35"/>
<organism evidence="1 2">
    <name type="scientific">Hesseltinella vesiculosa</name>
    <dbReference type="NCBI Taxonomy" id="101127"/>
    <lineage>
        <taxon>Eukaryota</taxon>
        <taxon>Fungi</taxon>
        <taxon>Fungi incertae sedis</taxon>
        <taxon>Mucoromycota</taxon>
        <taxon>Mucoromycotina</taxon>
        <taxon>Mucoromycetes</taxon>
        <taxon>Mucorales</taxon>
        <taxon>Cunninghamellaceae</taxon>
        <taxon>Hesseltinella</taxon>
    </lineage>
</organism>
<name>A0A1X2GL35_9FUNG</name>
<comment type="caution">
    <text evidence="1">The sequence shown here is derived from an EMBL/GenBank/DDBJ whole genome shotgun (WGS) entry which is preliminary data.</text>
</comment>